<keyword evidence="13 17" id="KW-0472">Membrane</keyword>
<dbReference type="SUPFAM" id="SSF52540">
    <property type="entry name" value="P-loop containing nucleoside triphosphate hydrolases"/>
    <property type="match status" value="1"/>
</dbReference>
<keyword evidence="6" id="KW-0997">Cell inner membrane</keyword>
<dbReference type="CDD" id="cd05387">
    <property type="entry name" value="BY-kinase"/>
    <property type="match status" value="1"/>
</dbReference>
<evidence type="ECO:0000256" key="16">
    <source>
        <dbReference type="SAM" id="Coils"/>
    </source>
</evidence>
<keyword evidence="16" id="KW-0175">Coiled coil</keyword>
<dbReference type="AlphaFoldDB" id="A0A4Q1SD29"/>
<evidence type="ECO:0000313" key="22">
    <source>
        <dbReference type="Proteomes" id="UP000290253"/>
    </source>
</evidence>
<dbReference type="GO" id="GO:0004715">
    <property type="term" value="F:non-membrane spanning protein tyrosine kinase activity"/>
    <property type="evidence" value="ECO:0007669"/>
    <property type="project" value="UniProtKB-EC"/>
</dbReference>
<evidence type="ECO:0000256" key="11">
    <source>
        <dbReference type="ARBA" id="ARBA00022840"/>
    </source>
</evidence>
<keyword evidence="14" id="KW-0829">Tyrosine-protein kinase</keyword>
<evidence type="ECO:0000256" key="10">
    <source>
        <dbReference type="ARBA" id="ARBA00022777"/>
    </source>
</evidence>
<dbReference type="Pfam" id="PF13614">
    <property type="entry name" value="AAA_31"/>
    <property type="match status" value="1"/>
</dbReference>
<dbReference type="InterPro" id="IPR050445">
    <property type="entry name" value="Bact_polysacc_biosynth/exp"/>
</dbReference>
<dbReference type="GO" id="GO:0005886">
    <property type="term" value="C:plasma membrane"/>
    <property type="evidence" value="ECO:0007669"/>
    <property type="project" value="UniProtKB-SubCell"/>
</dbReference>
<evidence type="ECO:0000259" key="20">
    <source>
        <dbReference type="Pfam" id="PF13807"/>
    </source>
</evidence>
<comment type="catalytic activity">
    <reaction evidence="15">
        <text>L-tyrosyl-[protein] + ATP = O-phospho-L-tyrosyl-[protein] + ADP + H(+)</text>
        <dbReference type="Rhea" id="RHEA:10596"/>
        <dbReference type="Rhea" id="RHEA-COMP:10136"/>
        <dbReference type="Rhea" id="RHEA-COMP:20101"/>
        <dbReference type="ChEBI" id="CHEBI:15378"/>
        <dbReference type="ChEBI" id="CHEBI:30616"/>
        <dbReference type="ChEBI" id="CHEBI:46858"/>
        <dbReference type="ChEBI" id="CHEBI:61978"/>
        <dbReference type="ChEBI" id="CHEBI:456216"/>
        <dbReference type="EC" id="2.7.10.2"/>
    </reaction>
</comment>
<dbReference type="Gene3D" id="3.40.50.300">
    <property type="entry name" value="P-loop containing nucleotide triphosphate hydrolases"/>
    <property type="match status" value="1"/>
</dbReference>
<keyword evidence="12 17" id="KW-1133">Transmembrane helix</keyword>
<evidence type="ECO:0000313" key="21">
    <source>
        <dbReference type="EMBL" id="RXS95003.1"/>
    </source>
</evidence>
<evidence type="ECO:0000259" key="19">
    <source>
        <dbReference type="Pfam" id="PF13614"/>
    </source>
</evidence>
<feature type="domain" description="AAA" evidence="19">
    <location>
        <begin position="548"/>
        <end position="678"/>
    </location>
</feature>
<name>A0A4Q1SD29_9BACT</name>
<evidence type="ECO:0000256" key="7">
    <source>
        <dbReference type="ARBA" id="ARBA00022679"/>
    </source>
</evidence>
<accession>A0A4Q1SD29</accession>
<keyword evidence="7 21" id="KW-0808">Transferase</keyword>
<evidence type="ECO:0000256" key="17">
    <source>
        <dbReference type="SAM" id="Phobius"/>
    </source>
</evidence>
<dbReference type="EMBL" id="SDMK01000002">
    <property type="protein sequence ID" value="RXS95003.1"/>
    <property type="molecule type" value="Genomic_DNA"/>
</dbReference>
<feature type="domain" description="Polysaccharide chain length determinant N-terminal" evidence="18">
    <location>
        <begin position="34"/>
        <end position="123"/>
    </location>
</feature>
<keyword evidence="5" id="KW-1003">Cell membrane</keyword>
<comment type="caution">
    <text evidence="21">The sequence shown here is derived from an EMBL/GenBank/DDBJ whole genome shotgun (WGS) entry which is preliminary data.</text>
</comment>
<dbReference type="PANTHER" id="PTHR32309">
    <property type="entry name" value="TYROSINE-PROTEIN KINASE"/>
    <property type="match status" value="1"/>
</dbReference>
<evidence type="ECO:0000256" key="13">
    <source>
        <dbReference type="ARBA" id="ARBA00023136"/>
    </source>
</evidence>
<dbReference type="InterPro" id="IPR032807">
    <property type="entry name" value="GNVR"/>
</dbReference>
<reference evidence="21 22" key="1">
    <citation type="journal article" date="2016" name="Int. J. Syst. Evol. Microbiol.">
        <title>Acidipila dinghuensis sp. nov., an acidobacterium isolated from forest soil.</title>
        <authorList>
            <person name="Jiang Y.W."/>
            <person name="Wang J."/>
            <person name="Chen M.H."/>
            <person name="Lv Y.Y."/>
            <person name="Qiu L.H."/>
        </authorList>
    </citation>
    <scope>NUCLEOTIDE SEQUENCE [LARGE SCALE GENOMIC DNA]</scope>
    <source>
        <strain evidence="21 22">DHOF10</strain>
    </source>
</reference>
<dbReference type="OrthoDB" id="9794577at2"/>
<dbReference type="RefSeq" id="WP_129208172.1">
    <property type="nucleotide sequence ID" value="NZ_BMGU01000003.1"/>
</dbReference>
<evidence type="ECO:0000256" key="2">
    <source>
        <dbReference type="ARBA" id="ARBA00007316"/>
    </source>
</evidence>
<comment type="similarity">
    <text evidence="3">Belongs to the etk/wzc family.</text>
</comment>
<evidence type="ECO:0000256" key="5">
    <source>
        <dbReference type="ARBA" id="ARBA00022475"/>
    </source>
</evidence>
<dbReference type="Proteomes" id="UP000290253">
    <property type="component" value="Unassembled WGS sequence"/>
</dbReference>
<feature type="transmembrane region" description="Helical" evidence="17">
    <location>
        <begin position="43"/>
        <end position="61"/>
    </location>
</feature>
<keyword evidence="9" id="KW-0547">Nucleotide-binding</keyword>
<keyword evidence="8 17" id="KW-0812">Transmembrane</keyword>
<dbReference type="InterPro" id="IPR003856">
    <property type="entry name" value="LPS_length_determ_N"/>
</dbReference>
<evidence type="ECO:0000256" key="14">
    <source>
        <dbReference type="ARBA" id="ARBA00023137"/>
    </source>
</evidence>
<dbReference type="EC" id="2.7.10.2" evidence="4"/>
<dbReference type="PANTHER" id="PTHR32309:SF13">
    <property type="entry name" value="FERRIC ENTEROBACTIN TRANSPORT PROTEIN FEPE"/>
    <property type="match status" value="1"/>
</dbReference>
<protein>
    <recommendedName>
        <fullName evidence="4">non-specific protein-tyrosine kinase</fullName>
        <ecNumber evidence="4">2.7.10.2</ecNumber>
    </recommendedName>
</protein>
<organism evidence="21 22">
    <name type="scientific">Silvibacterium dinghuense</name>
    <dbReference type="NCBI Taxonomy" id="1560006"/>
    <lineage>
        <taxon>Bacteria</taxon>
        <taxon>Pseudomonadati</taxon>
        <taxon>Acidobacteriota</taxon>
        <taxon>Terriglobia</taxon>
        <taxon>Terriglobales</taxon>
        <taxon>Acidobacteriaceae</taxon>
        <taxon>Silvibacterium</taxon>
    </lineage>
</organism>
<keyword evidence="11" id="KW-0067">ATP-binding</keyword>
<sequence>MQGWSAPPQEPQKVASSPAVGSVQEHTVFTPADLRKVVFKRKWIILACLLLGLGIGLYFALATIPQYEATARVHIDFSRSANIGIEDLIQQQLGGGGNAEDKLQTEVEIMQSETVAMEVINSLDLYHKAPFDAIFKTSPYTGTLTPAQRHEIISLFLGSTKVQVLPNTEMVEISFRNPDPKVAMEGANGIVDAYLDRDLRAKFQGTTRVSNWLSQQLTSVKKQVEDAQQDLAKFQRENNLVAMDATGGDLVTERLRTVNEQLAEAEADRIVKEARYRMAMTRNPDLLVSVAPGTVLGSLRTQQAALLVQAAQLKAKFGPNYPKVVEVNNQLEKVQSDIDQEINSLTKRFTEEYDASVNTESLMRARLEATKQEAYRENESAAQFDILKHGAESASELYDALQMRLKEAGITAGLSATNIDVIDRANIPPFPVLPAKRSDVMFGLLGGLIVGMALAFFMEGLDDTVRTSDDAEQIAHLPTLAVIPRFPIAARKGTDPQPQKVSPDLVSLLEPQSIAAESFRTLRSSILLSAVDNEMKLLLITSSFAAEGKSTCAANIAISFAQRSARVLVVDTDLRKGTLHMKFRMSNRVGLSTLLSRESGNESFEHPIPELPNLTVLSRGPIAPNPGEILASRMMSELLMKWRSEYDHIILDSSPILAVSDTLGLAQQADATFILVRSGVTRKKALQRVREQLRRANAHILGIIVNGVDLRLENYYTYAKRYDYGYKSNYGAGYGVKENQDGQK</sequence>
<dbReference type="InterPro" id="IPR027417">
    <property type="entry name" value="P-loop_NTPase"/>
</dbReference>
<dbReference type="Pfam" id="PF13807">
    <property type="entry name" value="GNVR"/>
    <property type="match status" value="1"/>
</dbReference>
<evidence type="ECO:0000256" key="1">
    <source>
        <dbReference type="ARBA" id="ARBA00004429"/>
    </source>
</evidence>
<dbReference type="InterPro" id="IPR025669">
    <property type="entry name" value="AAA_dom"/>
</dbReference>
<proteinExistence type="inferred from homology"/>
<dbReference type="InterPro" id="IPR005702">
    <property type="entry name" value="Wzc-like_C"/>
</dbReference>
<evidence type="ECO:0000256" key="4">
    <source>
        <dbReference type="ARBA" id="ARBA00011903"/>
    </source>
</evidence>
<keyword evidence="22" id="KW-1185">Reference proteome</keyword>
<evidence type="ECO:0000259" key="18">
    <source>
        <dbReference type="Pfam" id="PF02706"/>
    </source>
</evidence>
<feature type="coiled-coil region" evidence="16">
    <location>
        <begin position="217"/>
        <end position="275"/>
    </location>
</feature>
<dbReference type="GO" id="GO:0005524">
    <property type="term" value="F:ATP binding"/>
    <property type="evidence" value="ECO:0007669"/>
    <property type="project" value="UniProtKB-KW"/>
</dbReference>
<evidence type="ECO:0000256" key="15">
    <source>
        <dbReference type="ARBA" id="ARBA00051245"/>
    </source>
</evidence>
<evidence type="ECO:0000256" key="9">
    <source>
        <dbReference type="ARBA" id="ARBA00022741"/>
    </source>
</evidence>
<evidence type="ECO:0000256" key="12">
    <source>
        <dbReference type="ARBA" id="ARBA00022989"/>
    </source>
</evidence>
<evidence type="ECO:0000256" key="3">
    <source>
        <dbReference type="ARBA" id="ARBA00008883"/>
    </source>
</evidence>
<comment type="subcellular location">
    <subcellularLocation>
        <location evidence="1">Cell inner membrane</location>
        <topology evidence="1">Multi-pass membrane protein</topology>
    </subcellularLocation>
</comment>
<gene>
    <name evidence="21" type="ORF">ESZ00_10255</name>
</gene>
<dbReference type="Pfam" id="PF02706">
    <property type="entry name" value="Wzz"/>
    <property type="match status" value="1"/>
</dbReference>
<comment type="similarity">
    <text evidence="2">Belongs to the CpsD/CapB family.</text>
</comment>
<keyword evidence="10 21" id="KW-0418">Kinase</keyword>
<evidence type="ECO:0000256" key="6">
    <source>
        <dbReference type="ARBA" id="ARBA00022519"/>
    </source>
</evidence>
<evidence type="ECO:0000256" key="8">
    <source>
        <dbReference type="ARBA" id="ARBA00022692"/>
    </source>
</evidence>
<dbReference type="NCBIfam" id="TIGR01007">
    <property type="entry name" value="eps_fam"/>
    <property type="match status" value="1"/>
</dbReference>
<feature type="domain" description="Tyrosine-protein kinase G-rich" evidence="20">
    <location>
        <begin position="387"/>
        <end position="457"/>
    </location>
</feature>